<sequence length="121" mass="13046">MVAVLDQMPAVDVLSLRAEPATFEVGGSRLPMVEVAIQASAWEDAILLATALGLREIDGHYADGLYGRSVWRTWVGWVPEASRVEPVQVKVTASELEHELPTLFDALEAFGKDRGAAEGVA</sequence>
<comment type="caution">
    <text evidence="1">The sequence shown here is derived from an EMBL/GenBank/DDBJ whole genome shotgun (WGS) entry which is preliminary data.</text>
</comment>
<reference evidence="1 2" key="1">
    <citation type="submission" date="2020-07" db="EMBL/GenBank/DDBJ databases">
        <title>Sequencing the genomes of 1000 actinobacteria strains.</title>
        <authorList>
            <person name="Klenk H.-P."/>
        </authorList>
    </citation>
    <scope>NUCLEOTIDE SEQUENCE [LARGE SCALE GENOMIC DNA]</scope>
    <source>
        <strain evidence="1 2">DSM 103833</strain>
    </source>
</reference>
<dbReference type="RefSeq" id="WP_179666214.1">
    <property type="nucleotide sequence ID" value="NZ_JACCFP010000001.1"/>
</dbReference>
<keyword evidence="2" id="KW-1185">Reference proteome</keyword>
<evidence type="ECO:0000313" key="1">
    <source>
        <dbReference type="EMBL" id="NYI99582.1"/>
    </source>
</evidence>
<protein>
    <submittedName>
        <fullName evidence="1">Uncharacterized protein</fullName>
    </submittedName>
</protein>
<dbReference type="EMBL" id="JACCFP010000001">
    <property type="protein sequence ID" value="NYI99582.1"/>
    <property type="molecule type" value="Genomic_DNA"/>
</dbReference>
<gene>
    <name evidence="1" type="ORF">HNR19_000281</name>
</gene>
<accession>A0A853BZM3</accession>
<dbReference type="Proteomes" id="UP000530424">
    <property type="component" value="Unassembled WGS sequence"/>
</dbReference>
<dbReference type="AlphaFoldDB" id="A0A853BZM3"/>
<evidence type="ECO:0000313" key="2">
    <source>
        <dbReference type="Proteomes" id="UP000530424"/>
    </source>
</evidence>
<name>A0A853BZM3_9ACTN</name>
<proteinExistence type="predicted"/>
<organism evidence="1 2">
    <name type="scientific">Nocardioides thalensis</name>
    <dbReference type="NCBI Taxonomy" id="1914755"/>
    <lineage>
        <taxon>Bacteria</taxon>
        <taxon>Bacillati</taxon>
        <taxon>Actinomycetota</taxon>
        <taxon>Actinomycetes</taxon>
        <taxon>Propionibacteriales</taxon>
        <taxon>Nocardioidaceae</taxon>
        <taxon>Nocardioides</taxon>
    </lineage>
</organism>